<name>A0A167UBI2_9AGAM</name>
<protein>
    <submittedName>
        <fullName evidence="1">Uncharacterized protein</fullName>
    </submittedName>
</protein>
<gene>
    <name evidence="1" type="ORF">FIBSPDRAFT_454576</name>
</gene>
<organism evidence="1 2">
    <name type="scientific">Athelia psychrophila</name>
    <dbReference type="NCBI Taxonomy" id="1759441"/>
    <lineage>
        <taxon>Eukaryota</taxon>
        <taxon>Fungi</taxon>
        <taxon>Dikarya</taxon>
        <taxon>Basidiomycota</taxon>
        <taxon>Agaricomycotina</taxon>
        <taxon>Agaricomycetes</taxon>
        <taxon>Agaricomycetidae</taxon>
        <taxon>Atheliales</taxon>
        <taxon>Atheliaceae</taxon>
        <taxon>Athelia</taxon>
    </lineage>
</organism>
<proteinExistence type="predicted"/>
<accession>A0A167UBI2</accession>
<dbReference type="Proteomes" id="UP000076532">
    <property type="component" value="Unassembled WGS sequence"/>
</dbReference>
<evidence type="ECO:0000313" key="2">
    <source>
        <dbReference type="Proteomes" id="UP000076532"/>
    </source>
</evidence>
<dbReference type="AlphaFoldDB" id="A0A167UBI2"/>
<reference evidence="1 2" key="1">
    <citation type="journal article" date="2016" name="Mol. Biol. Evol.">
        <title>Comparative Genomics of Early-Diverging Mushroom-Forming Fungi Provides Insights into the Origins of Lignocellulose Decay Capabilities.</title>
        <authorList>
            <person name="Nagy L.G."/>
            <person name="Riley R."/>
            <person name="Tritt A."/>
            <person name="Adam C."/>
            <person name="Daum C."/>
            <person name="Floudas D."/>
            <person name="Sun H."/>
            <person name="Yadav J.S."/>
            <person name="Pangilinan J."/>
            <person name="Larsson K.H."/>
            <person name="Matsuura K."/>
            <person name="Barry K."/>
            <person name="Labutti K."/>
            <person name="Kuo R."/>
            <person name="Ohm R.A."/>
            <person name="Bhattacharya S.S."/>
            <person name="Shirouzu T."/>
            <person name="Yoshinaga Y."/>
            <person name="Martin F.M."/>
            <person name="Grigoriev I.V."/>
            <person name="Hibbett D.S."/>
        </authorList>
    </citation>
    <scope>NUCLEOTIDE SEQUENCE [LARGE SCALE GENOMIC DNA]</scope>
    <source>
        <strain evidence="1 2">CBS 109695</strain>
    </source>
</reference>
<evidence type="ECO:0000313" key="1">
    <source>
        <dbReference type="EMBL" id="KZP03781.1"/>
    </source>
</evidence>
<sequence length="89" mass="10166">MPRSLLCFCDLLQGLYRSSQSSEFELLGERSGNIHYSSKNYEAPLFTRDAFMLVANEGVPMQYGVLGETLEICPDTSIQHRDADRRLLY</sequence>
<dbReference type="EMBL" id="KV418004">
    <property type="protein sequence ID" value="KZP03781.1"/>
    <property type="molecule type" value="Genomic_DNA"/>
</dbReference>
<keyword evidence="2" id="KW-1185">Reference proteome</keyword>